<dbReference type="SMART" id="SM00202">
    <property type="entry name" value="SR"/>
    <property type="match status" value="4"/>
</dbReference>
<dbReference type="InterPro" id="IPR001190">
    <property type="entry name" value="SRCR"/>
</dbReference>
<dbReference type="GeneID" id="115926398"/>
<evidence type="ECO:0000259" key="10">
    <source>
        <dbReference type="PROSITE" id="PS50287"/>
    </source>
</evidence>
<feature type="disulfide bond" evidence="9">
    <location>
        <begin position="180"/>
        <end position="190"/>
    </location>
</feature>
<dbReference type="OMA" id="CESSCND"/>
<dbReference type="FunFam" id="3.10.250.10:FF:000005">
    <property type="entry name" value="Neurotrypsin isoform A"/>
    <property type="match status" value="1"/>
</dbReference>
<dbReference type="InParanoid" id="A0A7M7P6N7"/>
<evidence type="ECO:0000256" key="4">
    <source>
        <dbReference type="ARBA" id="ARBA00022737"/>
    </source>
</evidence>
<proteinExistence type="predicted"/>
<evidence type="ECO:0000256" key="1">
    <source>
        <dbReference type="ARBA" id="ARBA00004167"/>
    </source>
</evidence>
<comment type="caution">
    <text evidence="9">Lacks conserved residue(s) required for the propagation of feature annotation.</text>
</comment>
<dbReference type="EnsemblMetazoa" id="XM_030991079">
    <property type="protein sequence ID" value="XP_030846939"/>
    <property type="gene ID" value="LOC115926398"/>
</dbReference>
<evidence type="ECO:0000313" key="12">
    <source>
        <dbReference type="Proteomes" id="UP000007110"/>
    </source>
</evidence>
<keyword evidence="5" id="KW-1133">Transmembrane helix</keyword>
<evidence type="ECO:0000256" key="3">
    <source>
        <dbReference type="ARBA" id="ARBA00022729"/>
    </source>
</evidence>
<comment type="subcellular location">
    <subcellularLocation>
        <location evidence="1">Membrane</location>
        <topology evidence="1">Single-pass membrane protein</topology>
    </subcellularLocation>
</comment>
<reference evidence="12" key="1">
    <citation type="submission" date="2015-02" db="EMBL/GenBank/DDBJ databases">
        <title>Genome sequencing for Strongylocentrotus purpuratus.</title>
        <authorList>
            <person name="Murali S."/>
            <person name="Liu Y."/>
            <person name="Vee V."/>
            <person name="English A."/>
            <person name="Wang M."/>
            <person name="Skinner E."/>
            <person name="Han Y."/>
            <person name="Muzny D.M."/>
            <person name="Worley K.C."/>
            <person name="Gibbs R.A."/>
        </authorList>
    </citation>
    <scope>NUCLEOTIDE SEQUENCE</scope>
</reference>
<feature type="disulfide bond" evidence="9">
    <location>
        <begin position="149"/>
        <end position="210"/>
    </location>
</feature>
<dbReference type="Gene3D" id="3.10.250.10">
    <property type="entry name" value="SRCR-like domain"/>
    <property type="match status" value="4"/>
</dbReference>
<dbReference type="GO" id="GO:0016020">
    <property type="term" value="C:membrane"/>
    <property type="evidence" value="ECO:0007669"/>
    <property type="project" value="UniProtKB-SubCell"/>
</dbReference>
<reference evidence="11" key="2">
    <citation type="submission" date="2021-01" db="UniProtKB">
        <authorList>
            <consortium name="EnsemblMetazoa"/>
        </authorList>
    </citation>
    <scope>IDENTIFICATION</scope>
</reference>
<dbReference type="Pfam" id="PF00530">
    <property type="entry name" value="SRCR"/>
    <property type="match status" value="4"/>
</dbReference>
<feature type="disulfide bond" evidence="9">
    <location>
        <begin position="75"/>
        <end position="85"/>
    </location>
</feature>
<organism evidence="11 12">
    <name type="scientific">Strongylocentrotus purpuratus</name>
    <name type="common">Purple sea urchin</name>
    <dbReference type="NCBI Taxonomy" id="7668"/>
    <lineage>
        <taxon>Eukaryota</taxon>
        <taxon>Metazoa</taxon>
        <taxon>Echinodermata</taxon>
        <taxon>Eleutherozoa</taxon>
        <taxon>Echinozoa</taxon>
        <taxon>Echinoidea</taxon>
        <taxon>Euechinoidea</taxon>
        <taxon>Echinacea</taxon>
        <taxon>Camarodonta</taxon>
        <taxon>Echinidea</taxon>
        <taxon>Strongylocentrotidae</taxon>
        <taxon>Strongylocentrotus</taxon>
    </lineage>
</organism>
<feature type="domain" description="SRCR" evidence="10">
    <location>
        <begin position="111"/>
        <end position="211"/>
    </location>
</feature>
<accession>A0A7M7P6N7</accession>
<dbReference type="FunFam" id="3.10.250.10:FF:000019">
    <property type="entry name" value="Neurotrypsin"/>
    <property type="match status" value="2"/>
</dbReference>
<feature type="disulfide bond" evidence="9">
    <location>
        <begin position="389"/>
        <end position="399"/>
    </location>
</feature>
<keyword evidence="6" id="KW-0472">Membrane</keyword>
<dbReference type="PANTHER" id="PTHR19331:SF465">
    <property type="entry name" value="EGG PEPTIDE SPERACT RECEPTOR"/>
    <property type="match status" value="1"/>
</dbReference>
<keyword evidence="3" id="KW-0732">Signal</keyword>
<dbReference type="InterPro" id="IPR036772">
    <property type="entry name" value="SRCR-like_dom_sf"/>
</dbReference>
<evidence type="ECO:0000256" key="2">
    <source>
        <dbReference type="ARBA" id="ARBA00022692"/>
    </source>
</evidence>
<keyword evidence="2" id="KW-0812">Transmembrane</keyword>
<feature type="disulfide bond" evidence="9">
    <location>
        <begin position="283"/>
        <end position="293"/>
    </location>
</feature>
<feature type="disulfide bond" evidence="9">
    <location>
        <begin position="136"/>
        <end position="200"/>
    </location>
</feature>
<dbReference type="PROSITE" id="PS00420">
    <property type="entry name" value="SRCR_1"/>
    <property type="match status" value="1"/>
</dbReference>
<dbReference type="PRINTS" id="PR00258">
    <property type="entry name" value="SPERACTRCPTR"/>
</dbReference>
<evidence type="ECO:0000313" key="11">
    <source>
        <dbReference type="EnsemblMetazoa" id="XP_030846939"/>
    </source>
</evidence>
<name>A0A7M7P6N7_STRPU</name>
<feature type="domain" description="SRCR" evidence="10">
    <location>
        <begin position="5"/>
        <end position="107"/>
    </location>
</feature>
<evidence type="ECO:0000256" key="7">
    <source>
        <dbReference type="ARBA" id="ARBA00023157"/>
    </source>
</evidence>
<dbReference type="FunFam" id="3.10.250.10:FF:000016">
    <property type="entry name" value="Scavenger receptor cysteine-rich protein type 12"/>
    <property type="match status" value="1"/>
</dbReference>
<feature type="domain" description="SRCR" evidence="10">
    <location>
        <begin position="214"/>
        <end position="314"/>
    </location>
</feature>
<dbReference type="PROSITE" id="PS50287">
    <property type="entry name" value="SRCR_2"/>
    <property type="match status" value="4"/>
</dbReference>
<evidence type="ECO:0000256" key="6">
    <source>
        <dbReference type="ARBA" id="ARBA00023136"/>
    </source>
</evidence>
<dbReference type="OrthoDB" id="536948at2759"/>
<evidence type="ECO:0000256" key="8">
    <source>
        <dbReference type="ARBA" id="ARBA00023180"/>
    </source>
</evidence>
<keyword evidence="8" id="KW-0325">Glycoprotein</keyword>
<dbReference type="SUPFAM" id="SSF56487">
    <property type="entry name" value="SRCR-like"/>
    <property type="match status" value="4"/>
</dbReference>
<keyword evidence="7 9" id="KW-1015">Disulfide bond</keyword>
<keyword evidence="4" id="KW-0677">Repeat</keyword>
<dbReference type="RefSeq" id="XP_030846939.1">
    <property type="nucleotide sequence ID" value="XM_030991079.1"/>
</dbReference>
<feature type="disulfide bond" evidence="9">
    <location>
        <begin position="252"/>
        <end position="313"/>
    </location>
</feature>
<dbReference type="PANTHER" id="PTHR19331">
    <property type="entry name" value="SCAVENGER RECEPTOR DOMAIN-CONTAINING"/>
    <property type="match status" value="1"/>
</dbReference>
<evidence type="ECO:0000256" key="5">
    <source>
        <dbReference type="ARBA" id="ARBA00022989"/>
    </source>
</evidence>
<protein>
    <recommendedName>
        <fullName evidence="10">SRCR domain-containing protein</fullName>
    </recommendedName>
</protein>
<feature type="domain" description="SRCR" evidence="10">
    <location>
        <begin position="320"/>
        <end position="421"/>
    </location>
</feature>
<evidence type="ECO:0000256" key="9">
    <source>
        <dbReference type="PROSITE-ProRule" id="PRU00196"/>
    </source>
</evidence>
<dbReference type="Proteomes" id="UP000007110">
    <property type="component" value="Unassembled WGS sequence"/>
</dbReference>
<dbReference type="AlphaFoldDB" id="A0A7M7P6N7"/>
<sequence>MERNVRLVDRYDNDMISEGFVLVYINGTWGTICNLAWGRADSEVTCFELGFSGAVLIDHSTYKPHPGNILYDVRCVGNETTILDCPSSDVDEGGDCWAPAKAYASCTNYTVRLTGAHFPGEGRVEVFYLGSWRPVCSDHWDLSDGRVACRELGLGTALDVDHSFISSEEMGDYILNDVRCNGSESRILDCPGSTFIIGKCNSTRSARVRCSDGVRLVDGRNSSEGRVEFFFKSTWGTVCTESWTLNDAHVVCKSLGFACALKAFTELEFGYGSSNVYLEDARCTGRETNILNCPNAQFGVRDTCLFAGAGVLCSTEDEHIDLVDSSNFLDSLVVYYYNGQHRSVCRDSWDMADAHVVCRSLELGYAVIIPNSDISDGSGNEVTLDCVYCSGNESSFFDCPGVGIACESSCNDSRDARVMCSGGNVCLTSWCNLGMNSQGMGKR</sequence>
<keyword evidence="12" id="KW-1185">Reference proteome</keyword>
<dbReference type="KEGG" id="spu:115926398"/>